<gene>
    <name evidence="2" type="ORF">IWA51_08240</name>
</gene>
<protein>
    <recommendedName>
        <fullName evidence="1">DUF8091 domain-containing protein</fullName>
    </recommendedName>
</protein>
<keyword evidence="3" id="KW-1185">Reference proteome</keyword>
<dbReference type="RefSeq" id="WP_198442072.1">
    <property type="nucleotide sequence ID" value="NZ_CBCSHE010000001.1"/>
</dbReference>
<dbReference type="Pfam" id="PF26351">
    <property type="entry name" value="DUF8091"/>
    <property type="match status" value="1"/>
</dbReference>
<evidence type="ECO:0000259" key="1">
    <source>
        <dbReference type="Pfam" id="PF26351"/>
    </source>
</evidence>
<dbReference type="KEGG" id="tper:IWA51_08240"/>
<dbReference type="AlphaFoldDB" id="A0A7T3RC32"/>
<dbReference type="Proteomes" id="UP000595224">
    <property type="component" value="Chromosome"/>
</dbReference>
<feature type="domain" description="DUF8091" evidence="1">
    <location>
        <begin position="8"/>
        <end position="170"/>
    </location>
</feature>
<dbReference type="InterPro" id="IPR058404">
    <property type="entry name" value="DUF8091"/>
</dbReference>
<proteinExistence type="predicted"/>
<sequence>MINTLNETHLHKTLKRIYANKTEGSVMEQPAEGYIADIIRPDGEIIEIQTGSLSSLLPKITKYLAAKRNVTVVYPLAAKKYIETKKDGCLVSRRKSPVSKNIYSIFKELTGLTSVLLDPKFTLIVHESTITEEREQTELCVQSKNNRRRFRKNWLKTGKRLEDTGTEHIFNGTRSYLNLIPKDLPQMFCVKDLLLCAKKNIPGIKENEIRLFVWVCIKTGLIEFIEKNGRHKIYRIKSGLQK</sequence>
<reference evidence="2 3" key="1">
    <citation type="submission" date="2020-11" db="EMBL/GenBank/DDBJ databases">
        <title>Treponema Peruensis nv. sp., first commensal Treponema isolated from human feces.</title>
        <authorList>
            <person name="Belkhou C."/>
            <person name="Raes J."/>
        </authorList>
    </citation>
    <scope>NUCLEOTIDE SEQUENCE [LARGE SCALE GENOMIC DNA]</scope>
    <source>
        <strain evidence="2 3">RCC2812</strain>
    </source>
</reference>
<accession>A0A7T3RC32</accession>
<organism evidence="2 3">
    <name type="scientific">Treponema peruense</name>
    <dbReference type="NCBI Taxonomy" id="2787628"/>
    <lineage>
        <taxon>Bacteria</taxon>
        <taxon>Pseudomonadati</taxon>
        <taxon>Spirochaetota</taxon>
        <taxon>Spirochaetia</taxon>
        <taxon>Spirochaetales</taxon>
        <taxon>Treponemataceae</taxon>
        <taxon>Treponema</taxon>
    </lineage>
</organism>
<evidence type="ECO:0000313" key="2">
    <source>
        <dbReference type="EMBL" id="QQA00261.1"/>
    </source>
</evidence>
<name>A0A7T3RC32_9SPIR</name>
<dbReference type="EMBL" id="CP064936">
    <property type="protein sequence ID" value="QQA00261.1"/>
    <property type="molecule type" value="Genomic_DNA"/>
</dbReference>
<evidence type="ECO:0000313" key="3">
    <source>
        <dbReference type="Proteomes" id="UP000595224"/>
    </source>
</evidence>